<keyword evidence="3" id="KW-1185">Reference proteome</keyword>
<reference evidence="2 3" key="1">
    <citation type="journal article" date="2023" name="Int. J. Syst. Evol. Microbiol.">
        <title>The observation of taxonomic boundaries for the 16SrII and 16SrXXV phytoplasmas using genome-based delimitation.</title>
        <authorList>
            <person name="Rodrigues Jardim B."/>
            <person name="Tran-Nguyen L.T.T."/>
            <person name="Gambley C."/>
            <person name="Al-Sadi A.M."/>
            <person name="Al-Subhi A.M."/>
            <person name="Foissac X."/>
            <person name="Salar P."/>
            <person name="Cai H."/>
            <person name="Yang J.Y."/>
            <person name="Davis R."/>
            <person name="Jones L."/>
            <person name="Rodoni B."/>
            <person name="Constable F.E."/>
        </authorList>
    </citation>
    <scope>NUCLEOTIDE SEQUENCE [LARGE SCALE GENOMIC DNA]</scope>
    <source>
        <strain evidence="2">BAWM-OMN-P53</strain>
    </source>
</reference>
<accession>A0ABT9D251</accession>
<keyword evidence="1" id="KW-0812">Transmembrane</keyword>
<sequence>MLKVINNIKKIFNINKILMVLMFIITSLFTINYITLNSNFSLKANIQTEESDDILQYLTKMSNNPIIKQNQDLLNQCTNLLNEYNQIKKDIKNFFTNPELFQNLNNQFFNSTETKKNEIESQINK</sequence>
<keyword evidence="1" id="KW-1133">Transmembrane helix</keyword>
<keyword evidence="1" id="KW-0472">Membrane</keyword>
<protein>
    <recommendedName>
        <fullName evidence="4">Effector</fullName>
    </recommendedName>
</protein>
<evidence type="ECO:0000256" key="1">
    <source>
        <dbReference type="SAM" id="Phobius"/>
    </source>
</evidence>
<evidence type="ECO:0000313" key="3">
    <source>
        <dbReference type="Proteomes" id="UP001170674"/>
    </source>
</evidence>
<proteinExistence type="predicted"/>
<evidence type="ECO:0008006" key="4">
    <source>
        <dbReference type="Google" id="ProtNLM"/>
    </source>
</evidence>
<dbReference type="Proteomes" id="UP001170674">
    <property type="component" value="Unassembled WGS sequence"/>
</dbReference>
<organism evidence="2 3">
    <name type="scientific">Candidatus Phytoplasma crotalariae</name>
    <dbReference type="NCBI Taxonomy" id="2982627"/>
    <lineage>
        <taxon>Bacteria</taxon>
        <taxon>Bacillati</taxon>
        <taxon>Mycoplasmatota</taxon>
        <taxon>Mollicutes</taxon>
        <taxon>Acholeplasmatales</taxon>
        <taxon>Acholeplasmataceae</taxon>
        <taxon>Candidatus Phytoplasma</taxon>
        <taxon>16SrII (Peanut WB group)</taxon>
    </lineage>
</organism>
<gene>
    <name evidence="2" type="ORF">OC683_00170</name>
</gene>
<evidence type="ECO:0000313" key="2">
    <source>
        <dbReference type="EMBL" id="MDO8059038.1"/>
    </source>
</evidence>
<name>A0ABT9D251_9MOLU</name>
<feature type="non-terminal residue" evidence="2">
    <location>
        <position position="125"/>
    </location>
</feature>
<dbReference type="EMBL" id="JAOSIR010000002">
    <property type="protein sequence ID" value="MDO8059038.1"/>
    <property type="molecule type" value="Genomic_DNA"/>
</dbReference>
<comment type="caution">
    <text evidence="2">The sequence shown here is derived from an EMBL/GenBank/DDBJ whole genome shotgun (WGS) entry which is preliminary data.</text>
</comment>
<feature type="transmembrane region" description="Helical" evidence="1">
    <location>
        <begin position="12"/>
        <end position="34"/>
    </location>
</feature>
<dbReference type="RefSeq" id="WP_304514562.1">
    <property type="nucleotide sequence ID" value="NZ_JAOSIR010000002.1"/>
</dbReference>